<evidence type="ECO:0000256" key="1">
    <source>
        <dbReference type="ARBA" id="ARBA00023125"/>
    </source>
</evidence>
<feature type="compositionally biased region" description="Acidic residues" evidence="2">
    <location>
        <begin position="19"/>
        <end position="29"/>
    </location>
</feature>
<dbReference type="InterPro" id="IPR046938">
    <property type="entry name" value="DNA_clamp_sf"/>
</dbReference>
<feature type="region of interest" description="Disordered" evidence="2">
    <location>
        <begin position="1"/>
        <end position="52"/>
    </location>
</feature>
<dbReference type="GO" id="GO:0006272">
    <property type="term" value="P:leading strand elongation"/>
    <property type="evidence" value="ECO:0007669"/>
    <property type="project" value="TreeGrafter"/>
</dbReference>
<evidence type="ECO:0000256" key="2">
    <source>
        <dbReference type="SAM" id="MobiDB-lite"/>
    </source>
</evidence>
<name>A0A6C0IV71_9ZZZZ</name>
<proteinExistence type="predicted"/>
<dbReference type="EMBL" id="MN740272">
    <property type="protein sequence ID" value="QHT97138.1"/>
    <property type="molecule type" value="Genomic_DNA"/>
</dbReference>
<dbReference type="GO" id="GO:0003677">
    <property type="term" value="F:DNA binding"/>
    <property type="evidence" value="ECO:0007669"/>
    <property type="project" value="UniProtKB-KW"/>
</dbReference>
<dbReference type="AlphaFoldDB" id="A0A6C0IV71"/>
<accession>A0A6C0IV71</accession>
<dbReference type="GO" id="GO:0030337">
    <property type="term" value="F:DNA polymerase processivity factor activity"/>
    <property type="evidence" value="ECO:0007669"/>
    <property type="project" value="InterPro"/>
</dbReference>
<sequence length="356" mass="39740">MEEQIVKKKRGRPPKNSASDEESSDNDANSEDKVLSEFTGGPRISPTATITKPEYGKNEPYMWFVTTQVSHMATLFKTLSHLLPTTTVVFGDGGWRITDINSNKTAIISLRVTGATMAAGVYECNTNYRVRWPVDDLATRLRMCRRAEVMAMELRGKNPKHLHLIFSQENRITEMDLQLCSVGDEQLDPPTLLYHTQVDLPADQFRDVVNSVKGDSMIRDITFTKHSRKFTITVQTAVGPISTHFIPNKGEDSVRFLARHSEQGQLESVTNDDGDVLKSTLSLKEIIDFSGVTKASKWVSINMPEFNPNAEPQQIPLRMSYSIAALGVISFLLAPKMDEDEPPATTGNSESNDEDE</sequence>
<evidence type="ECO:0000259" key="3">
    <source>
        <dbReference type="Pfam" id="PF00705"/>
    </source>
</evidence>
<dbReference type="Gene3D" id="3.70.10.10">
    <property type="match status" value="1"/>
</dbReference>
<dbReference type="Pfam" id="PF00705">
    <property type="entry name" value="PCNA_N"/>
    <property type="match status" value="1"/>
</dbReference>
<reference evidence="4" key="1">
    <citation type="journal article" date="2020" name="Nature">
        <title>Giant virus diversity and host interactions through global metagenomics.</title>
        <authorList>
            <person name="Schulz F."/>
            <person name="Roux S."/>
            <person name="Paez-Espino D."/>
            <person name="Jungbluth S."/>
            <person name="Walsh D.A."/>
            <person name="Denef V.J."/>
            <person name="McMahon K.D."/>
            <person name="Konstantinidis K.T."/>
            <person name="Eloe-Fadrosh E.A."/>
            <person name="Kyrpides N.C."/>
            <person name="Woyke T."/>
        </authorList>
    </citation>
    <scope>NUCLEOTIDE SEQUENCE</scope>
    <source>
        <strain evidence="4">GVMAG-M-3300024510-1</strain>
    </source>
</reference>
<dbReference type="InterPro" id="IPR022648">
    <property type="entry name" value="Pr_cel_nuc_antig_N"/>
</dbReference>
<organism evidence="4">
    <name type="scientific">viral metagenome</name>
    <dbReference type="NCBI Taxonomy" id="1070528"/>
    <lineage>
        <taxon>unclassified sequences</taxon>
        <taxon>metagenomes</taxon>
        <taxon>organismal metagenomes</taxon>
    </lineage>
</organism>
<dbReference type="PRINTS" id="PR00339">
    <property type="entry name" value="PCNACYCLIN"/>
</dbReference>
<dbReference type="GO" id="GO:0006275">
    <property type="term" value="P:regulation of DNA replication"/>
    <property type="evidence" value="ECO:0007669"/>
    <property type="project" value="InterPro"/>
</dbReference>
<dbReference type="InterPro" id="IPR000730">
    <property type="entry name" value="Pr_cel_nuc_antig"/>
</dbReference>
<dbReference type="PANTHER" id="PTHR11352">
    <property type="entry name" value="PROLIFERATING CELL NUCLEAR ANTIGEN"/>
    <property type="match status" value="1"/>
</dbReference>
<dbReference type="SUPFAM" id="SSF55979">
    <property type="entry name" value="DNA clamp"/>
    <property type="match status" value="2"/>
</dbReference>
<keyword evidence="1" id="KW-0238">DNA-binding</keyword>
<feature type="region of interest" description="Disordered" evidence="2">
    <location>
        <begin position="337"/>
        <end position="356"/>
    </location>
</feature>
<feature type="domain" description="Proliferating cell nuclear antigen PCNA N-terminal" evidence="3">
    <location>
        <begin position="70"/>
        <end position="182"/>
    </location>
</feature>
<evidence type="ECO:0000313" key="4">
    <source>
        <dbReference type="EMBL" id="QHT97138.1"/>
    </source>
</evidence>
<protein>
    <recommendedName>
        <fullName evidence="3">Proliferating cell nuclear antigen PCNA N-terminal domain-containing protein</fullName>
    </recommendedName>
</protein>
<dbReference type="PANTHER" id="PTHR11352:SF0">
    <property type="entry name" value="PROLIFERATING CELL NUCLEAR ANTIGEN"/>
    <property type="match status" value="1"/>
</dbReference>